<dbReference type="InterPro" id="IPR027417">
    <property type="entry name" value="P-loop_NTPase"/>
</dbReference>
<dbReference type="EC" id="3.6.5.4" evidence="8"/>
<proteinExistence type="inferred from homology"/>
<dbReference type="SMART" id="SM00962">
    <property type="entry name" value="SRP54"/>
    <property type="match status" value="1"/>
</dbReference>
<dbReference type="CDD" id="cd17875">
    <property type="entry name" value="SRP54_G"/>
    <property type="match status" value="1"/>
</dbReference>
<comment type="similarity">
    <text evidence="1">Belongs to the GTP-binding SRP family. SRP54 subfamily.</text>
</comment>
<gene>
    <name evidence="11" type="ORF">OIU74_002054</name>
</gene>
<dbReference type="FunFam" id="3.40.50.300:FF:000022">
    <property type="entry name" value="Signal recognition particle 54 kDa subunit"/>
    <property type="match status" value="1"/>
</dbReference>
<dbReference type="EMBL" id="JAPFFM010000001">
    <property type="protein sequence ID" value="KAJ6778188.1"/>
    <property type="molecule type" value="Genomic_DNA"/>
</dbReference>
<dbReference type="InterPro" id="IPR042101">
    <property type="entry name" value="SRP54_N_sf"/>
</dbReference>
<dbReference type="Gene3D" id="3.40.50.300">
    <property type="entry name" value="P-loop containing nucleotide triphosphate hydrolases"/>
    <property type="match status" value="1"/>
</dbReference>
<comment type="catalytic activity">
    <reaction evidence="9">
        <text>GTP + H2O = GDP + phosphate + H(+)</text>
        <dbReference type="Rhea" id="RHEA:19669"/>
        <dbReference type="ChEBI" id="CHEBI:15377"/>
        <dbReference type="ChEBI" id="CHEBI:15378"/>
        <dbReference type="ChEBI" id="CHEBI:37565"/>
        <dbReference type="ChEBI" id="CHEBI:43474"/>
        <dbReference type="ChEBI" id="CHEBI:58189"/>
        <dbReference type="EC" id="3.6.5.4"/>
    </reaction>
    <physiologicalReaction direction="left-to-right" evidence="9">
        <dbReference type="Rhea" id="RHEA:19670"/>
    </physiologicalReaction>
</comment>
<evidence type="ECO:0000256" key="6">
    <source>
        <dbReference type="ARBA" id="ARBA00023135"/>
    </source>
</evidence>
<dbReference type="PANTHER" id="PTHR11564:SF5">
    <property type="entry name" value="SIGNAL RECOGNITION PARTICLE SUBUNIT SRP54"/>
    <property type="match status" value="1"/>
</dbReference>
<evidence type="ECO:0000256" key="1">
    <source>
        <dbReference type="ARBA" id="ARBA00005450"/>
    </source>
</evidence>
<dbReference type="SMART" id="SM00382">
    <property type="entry name" value="AAA"/>
    <property type="match status" value="1"/>
</dbReference>
<evidence type="ECO:0000256" key="5">
    <source>
        <dbReference type="ARBA" id="ARBA00023134"/>
    </source>
</evidence>
<dbReference type="GO" id="GO:0005786">
    <property type="term" value="C:signal recognition particle, endoplasmic reticulum targeting"/>
    <property type="evidence" value="ECO:0007669"/>
    <property type="project" value="UniProtKB-KW"/>
</dbReference>
<evidence type="ECO:0000256" key="9">
    <source>
        <dbReference type="ARBA" id="ARBA00048157"/>
    </source>
</evidence>
<dbReference type="InterPro" id="IPR004125">
    <property type="entry name" value="Signal_recog_particle_SRP54_M"/>
</dbReference>
<dbReference type="Pfam" id="PF02978">
    <property type="entry name" value="SRP_SPB"/>
    <property type="match status" value="1"/>
</dbReference>
<keyword evidence="7" id="KW-0687">Ribonucleoprotein</keyword>
<dbReference type="SUPFAM" id="SSF47446">
    <property type="entry name" value="Signal peptide-binding domain"/>
    <property type="match status" value="1"/>
</dbReference>
<evidence type="ECO:0000256" key="8">
    <source>
        <dbReference type="ARBA" id="ARBA00035672"/>
    </source>
</evidence>
<dbReference type="GO" id="GO:0003924">
    <property type="term" value="F:GTPase activity"/>
    <property type="evidence" value="ECO:0007669"/>
    <property type="project" value="InterPro"/>
</dbReference>
<dbReference type="InterPro" id="IPR022941">
    <property type="entry name" value="SRP54"/>
</dbReference>
<dbReference type="GO" id="GO:0005525">
    <property type="term" value="F:GTP binding"/>
    <property type="evidence" value="ECO:0007669"/>
    <property type="project" value="UniProtKB-KW"/>
</dbReference>
<dbReference type="Pfam" id="PF00448">
    <property type="entry name" value="SRP54"/>
    <property type="match status" value="1"/>
</dbReference>
<evidence type="ECO:0000256" key="7">
    <source>
        <dbReference type="ARBA" id="ARBA00023274"/>
    </source>
</evidence>
<dbReference type="GO" id="GO:0008312">
    <property type="term" value="F:7S RNA binding"/>
    <property type="evidence" value="ECO:0007669"/>
    <property type="project" value="InterPro"/>
</dbReference>
<comment type="caution">
    <text evidence="11">The sequence shown here is derived from an EMBL/GenBank/DDBJ whole genome shotgun (WGS) entry which is preliminary data.</text>
</comment>
<dbReference type="Gene3D" id="1.20.120.140">
    <property type="entry name" value="Signal recognition particle SRP54, nucleotide-binding domain"/>
    <property type="match status" value="1"/>
</dbReference>
<keyword evidence="3" id="KW-0378">Hydrolase</keyword>
<name>A0A9Q0X488_9ROSI</name>
<sequence length="438" mass="48542">MFNSSLFVICRPISRKSSILTILPPVTTSAKSSSKQYSTSCAKCWTPGKPSFTLKKGKTSVVMFVGLQGSGKTTTCTKYAYYHQKKGWKPALVCADTFRAGAFDQLKQNATKAKIPFYGSYMESDPVKISVEGVERFKKENCDLIIVDTSGRHKQEVALFEEMRQVAEATKPDLVIFVMDSSIGQAAFDQAQAFKQSVAVGAVIVTKMDGHAKGGGALSAVAATKSPVIFIGTGEHMDEFEVFDVKPFVSRLLGMGDWSGFMDKIQEVVPMDQQPELLQKLSEGNFTLRIMYEQFQNLLKMGPIGQGREKESQAKIKRYMTMMDSMTNEELDSSNPKLMNESRIMRIARGSGRSVRDVMEMLEEYKRLAKIWSKMKGLKIPKKGEMSALSRNMNAQHMSKVLPPQMLKQIGGMGGLQNLMKQMGSAKDMMGMFGGGDK</sequence>
<dbReference type="InterPro" id="IPR000897">
    <property type="entry name" value="SRP54_GTPase_dom"/>
</dbReference>
<keyword evidence="6" id="KW-0733">Signal recognition particle</keyword>
<dbReference type="AlphaFoldDB" id="A0A9Q0X488"/>
<feature type="domain" description="SRP54-type proteins GTP-binding" evidence="10">
    <location>
        <begin position="227"/>
        <end position="240"/>
    </location>
</feature>
<dbReference type="Proteomes" id="UP001151752">
    <property type="component" value="Chromosome 16"/>
</dbReference>
<dbReference type="GO" id="GO:0030942">
    <property type="term" value="F:endoplasmic reticulum signal peptide binding"/>
    <property type="evidence" value="ECO:0007669"/>
    <property type="project" value="TreeGrafter"/>
</dbReference>
<reference evidence="11" key="2">
    <citation type="journal article" date="2023" name="Int. J. Mol. Sci.">
        <title>De Novo Assembly and Annotation of 11 Diverse Shrub Willow (Salix) Genomes Reveals Novel Gene Organization in Sex-Linked Regions.</title>
        <authorList>
            <person name="Hyden B."/>
            <person name="Feng K."/>
            <person name="Yates T.B."/>
            <person name="Jawdy S."/>
            <person name="Cereghino C."/>
            <person name="Smart L.B."/>
            <person name="Muchero W."/>
        </authorList>
    </citation>
    <scope>NUCLEOTIDE SEQUENCE</scope>
    <source>
        <tissue evidence="11">Shoot tip</tissue>
    </source>
</reference>
<reference evidence="11" key="1">
    <citation type="submission" date="2022-11" db="EMBL/GenBank/DDBJ databases">
        <authorList>
            <person name="Hyden B.L."/>
            <person name="Feng K."/>
            <person name="Yates T."/>
            <person name="Jawdy S."/>
            <person name="Smart L.B."/>
            <person name="Muchero W."/>
        </authorList>
    </citation>
    <scope>NUCLEOTIDE SEQUENCE</scope>
    <source>
        <tissue evidence="11">Shoot tip</tissue>
    </source>
</reference>
<keyword evidence="4" id="KW-0694">RNA-binding</keyword>
<keyword evidence="2" id="KW-0547">Nucleotide-binding</keyword>
<evidence type="ECO:0000313" key="11">
    <source>
        <dbReference type="EMBL" id="KAJ6778188.1"/>
    </source>
</evidence>
<evidence type="ECO:0000259" key="10">
    <source>
        <dbReference type="PROSITE" id="PS00300"/>
    </source>
</evidence>
<evidence type="ECO:0000256" key="3">
    <source>
        <dbReference type="ARBA" id="ARBA00022801"/>
    </source>
</evidence>
<evidence type="ECO:0000256" key="2">
    <source>
        <dbReference type="ARBA" id="ARBA00022741"/>
    </source>
</evidence>
<dbReference type="InterPro" id="IPR003593">
    <property type="entry name" value="AAA+_ATPase"/>
</dbReference>
<protein>
    <recommendedName>
        <fullName evidence="8">signal-recognition-particle GTPase</fullName>
        <ecNumber evidence="8">3.6.5.4</ecNumber>
    </recommendedName>
</protein>
<dbReference type="InterPro" id="IPR036891">
    <property type="entry name" value="Signal_recog_part_SRP54_M_sf"/>
</dbReference>
<organism evidence="11 12">
    <name type="scientific">Salix koriyanagi</name>
    <dbReference type="NCBI Taxonomy" id="2511006"/>
    <lineage>
        <taxon>Eukaryota</taxon>
        <taxon>Viridiplantae</taxon>
        <taxon>Streptophyta</taxon>
        <taxon>Embryophyta</taxon>
        <taxon>Tracheophyta</taxon>
        <taxon>Spermatophyta</taxon>
        <taxon>Magnoliopsida</taxon>
        <taxon>eudicotyledons</taxon>
        <taxon>Gunneridae</taxon>
        <taxon>Pentapetalae</taxon>
        <taxon>rosids</taxon>
        <taxon>fabids</taxon>
        <taxon>Malpighiales</taxon>
        <taxon>Salicaceae</taxon>
        <taxon>Saliceae</taxon>
        <taxon>Salix</taxon>
    </lineage>
</organism>
<evidence type="ECO:0000313" key="12">
    <source>
        <dbReference type="Proteomes" id="UP001151752"/>
    </source>
</evidence>
<keyword evidence="5" id="KW-0342">GTP-binding</keyword>
<dbReference type="GO" id="GO:0005829">
    <property type="term" value="C:cytosol"/>
    <property type="evidence" value="ECO:0007669"/>
    <property type="project" value="TreeGrafter"/>
</dbReference>
<dbReference type="Gene3D" id="1.10.260.30">
    <property type="entry name" value="Signal recognition particle, SRP54 subunit, M-domain"/>
    <property type="match status" value="1"/>
</dbReference>
<evidence type="ECO:0000256" key="4">
    <source>
        <dbReference type="ARBA" id="ARBA00022884"/>
    </source>
</evidence>
<accession>A0A9Q0X488</accession>
<dbReference type="PROSITE" id="PS00300">
    <property type="entry name" value="SRP54"/>
    <property type="match status" value="1"/>
</dbReference>
<dbReference type="GO" id="GO:0006616">
    <property type="term" value="P:SRP-dependent cotranslational protein targeting to membrane, translocation"/>
    <property type="evidence" value="ECO:0007669"/>
    <property type="project" value="TreeGrafter"/>
</dbReference>
<dbReference type="SUPFAM" id="SSF52540">
    <property type="entry name" value="P-loop containing nucleoside triphosphate hydrolases"/>
    <property type="match status" value="1"/>
</dbReference>
<keyword evidence="12" id="KW-1185">Reference proteome</keyword>
<dbReference type="PANTHER" id="PTHR11564">
    <property type="entry name" value="SIGNAL RECOGNITION PARTICLE 54K PROTEIN SRP54"/>
    <property type="match status" value="1"/>
</dbReference>